<gene>
    <name evidence="1" type="ORF">HK100_008338</name>
</gene>
<protein>
    <submittedName>
        <fullName evidence="1">Uncharacterized protein</fullName>
    </submittedName>
</protein>
<dbReference type="AlphaFoldDB" id="A0AAD5X7T7"/>
<dbReference type="Proteomes" id="UP001211907">
    <property type="component" value="Unassembled WGS sequence"/>
</dbReference>
<dbReference type="EMBL" id="JADGJH010004043">
    <property type="protein sequence ID" value="KAJ3087516.1"/>
    <property type="molecule type" value="Genomic_DNA"/>
</dbReference>
<sequence>MANKVLYIRYKDNQETEISSHIDAQKVQRDFALEDVADLIAAYRPGSLLAETPIELIILHSAIDGVEGPALRPGLSLSEIACGQTDANPLIIKSRNNVEVAFSAHKSG</sequence>
<comment type="caution">
    <text evidence="1">The sequence shown here is derived from an EMBL/GenBank/DDBJ whole genome shotgun (WGS) entry which is preliminary data.</text>
</comment>
<evidence type="ECO:0000313" key="1">
    <source>
        <dbReference type="EMBL" id="KAJ3087516.1"/>
    </source>
</evidence>
<feature type="non-terminal residue" evidence="1">
    <location>
        <position position="108"/>
    </location>
</feature>
<evidence type="ECO:0000313" key="2">
    <source>
        <dbReference type="Proteomes" id="UP001211907"/>
    </source>
</evidence>
<proteinExistence type="predicted"/>
<name>A0AAD5X7T7_9FUNG</name>
<keyword evidence="2" id="KW-1185">Reference proteome</keyword>
<reference evidence="1" key="1">
    <citation type="submission" date="2020-05" db="EMBL/GenBank/DDBJ databases">
        <title>Phylogenomic resolution of chytrid fungi.</title>
        <authorList>
            <person name="Stajich J.E."/>
            <person name="Amses K."/>
            <person name="Simmons R."/>
            <person name="Seto K."/>
            <person name="Myers J."/>
            <person name="Bonds A."/>
            <person name="Quandt C.A."/>
            <person name="Barry K."/>
            <person name="Liu P."/>
            <person name="Grigoriev I."/>
            <person name="Longcore J.E."/>
            <person name="James T.Y."/>
        </authorList>
    </citation>
    <scope>NUCLEOTIDE SEQUENCE</scope>
    <source>
        <strain evidence="1">JEL0513</strain>
    </source>
</reference>
<organism evidence="1 2">
    <name type="scientific">Physocladia obscura</name>
    <dbReference type="NCBI Taxonomy" id="109957"/>
    <lineage>
        <taxon>Eukaryota</taxon>
        <taxon>Fungi</taxon>
        <taxon>Fungi incertae sedis</taxon>
        <taxon>Chytridiomycota</taxon>
        <taxon>Chytridiomycota incertae sedis</taxon>
        <taxon>Chytridiomycetes</taxon>
        <taxon>Chytridiales</taxon>
        <taxon>Chytriomycetaceae</taxon>
        <taxon>Physocladia</taxon>
    </lineage>
</organism>
<accession>A0AAD5X7T7</accession>